<protein>
    <submittedName>
        <fullName evidence="1">Enoyl-CoA hydratase/isomerase family protein</fullName>
    </submittedName>
</protein>
<name>A0ABW5W523_9PSEU</name>
<dbReference type="InterPro" id="IPR029045">
    <property type="entry name" value="ClpP/crotonase-like_dom_sf"/>
</dbReference>
<organism evidence="1 2">
    <name type="scientific">Prauserella oleivorans</name>
    <dbReference type="NCBI Taxonomy" id="1478153"/>
    <lineage>
        <taxon>Bacteria</taxon>
        <taxon>Bacillati</taxon>
        <taxon>Actinomycetota</taxon>
        <taxon>Actinomycetes</taxon>
        <taxon>Pseudonocardiales</taxon>
        <taxon>Pseudonocardiaceae</taxon>
        <taxon>Prauserella</taxon>
    </lineage>
</organism>
<dbReference type="PANTHER" id="PTHR43459">
    <property type="entry name" value="ENOYL-COA HYDRATASE"/>
    <property type="match status" value="1"/>
</dbReference>
<sequence length="256" mass="27470">MADLLVDRADGVVTVTLNRPKRRNGVTWPLIEELVRELEHIAGNAHDRAVVLTGAGGAFCSGMDLAESVAPDELPFMRRVGQVVTLLHEMPKPVIAKVAGPAVGFGCNLAFAGDLTVAGESAVFGEIFAERGLTLDGGGSWILPRLVGLAKAKELVFFSRRVSGAEAERLGLVNLTVPDEDLDKTVDEWARTLADGPALALSVMKKELNKAYESSFSEAVETESLAQAFSFSSAEAKEGMRAFLQRRPARFRESAS</sequence>
<evidence type="ECO:0000313" key="2">
    <source>
        <dbReference type="Proteomes" id="UP001597478"/>
    </source>
</evidence>
<accession>A0ABW5W523</accession>
<dbReference type="SUPFAM" id="SSF52096">
    <property type="entry name" value="ClpP/crotonase"/>
    <property type="match status" value="1"/>
</dbReference>
<dbReference type="Gene3D" id="3.90.226.10">
    <property type="entry name" value="2-enoyl-CoA Hydratase, Chain A, domain 1"/>
    <property type="match status" value="1"/>
</dbReference>
<dbReference type="EMBL" id="JBHUOF010000003">
    <property type="protein sequence ID" value="MFD2798321.1"/>
    <property type="molecule type" value="Genomic_DNA"/>
</dbReference>
<keyword evidence="2" id="KW-1185">Reference proteome</keyword>
<comment type="caution">
    <text evidence="1">The sequence shown here is derived from an EMBL/GenBank/DDBJ whole genome shotgun (WGS) entry which is preliminary data.</text>
</comment>
<evidence type="ECO:0000313" key="1">
    <source>
        <dbReference type="EMBL" id="MFD2798321.1"/>
    </source>
</evidence>
<dbReference type="PANTHER" id="PTHR43459:SF1">
    <property type="entry name" value="EG:BACN32G11.4 PROTEIN"/>
    <property type="match status" value="1"/>
</dbReference>
<dbReference type="Proteomes" id="UP001597478">
    <property type="component" value="Unassembled WGS sequence"/>
</dbReference>
<proteinExistence type="predicted"/>
<dbReference type="RefSeq" id="WP_377383841.1">
    <property type="nucleotide sequence ID" value="NZ_JBHSAN010000001.1"/>
</dbReference>
<dbReference type="InterPro" id="IPR001753">
    <property type="entry name" value="Enoyl-CoA_hydra/iso"/>
</dbReference>
<dbReference type="CDD" id="cd06558">
    <property type="entry name" value="crotonase-like"/>
    <property type="match status" value="1"/>
</dbReference>
<gene>
    <name evidence="1" type="ORF">ACFS2C_02810</name>
</gene>
<dbReference type="Pfam" id="PF00378">
    <property type="entry name" value="ECH_1"/>
    <property type="match status" value="1"/>
</dbReference>
<reference evidence="2" key="1">
    <citation type="journal article" date="2019" name="Int. J. Syst. Evol. Microbiol.">
        <title>The Global Catalogue of Microorganisms (GCM) 10K type strain sequencing project: providing services to taxonomists for standard genome sequencing and annotation.</title>
        <authorList>
            <consortium name="The Broad Institute Genomics Platform"/>
            <consortium name="The Broad Institute Genome Sequencing Center for Infectious Disease"/>
            <person name="Wu L."/>
            <person name="Ma J."/>
        </authorList>
    </citation>
    <scope>NUCLEOTIDE SEQUENCE [LARGE SCALE GENOMIC DNA]</scope>
    <source>
        <strain evidence="2">IBRC-M 10906</strain>
    </source>
</reference>